<gene>
    <name evidence="1" type="ORF">Nepgr_003865</name>
</gene>
<name>A0AAD3XEK4_NEPGR</name>
<keyword evidence="2" id="KW-1185">Reference proteome</keyword>
<dbReference type="EMBL" id="BSYO01000003">
    <property type="protein sequence ID" value="GMH02026.1"/>
    <property type="molecule type" value="Genomic_DNA"/>
</dbReference>
<sequence>MAVSPSRPYGSPLSLISSHPALKPCSSELHWSSHAGGFGRRLSDGASMDCFSRQSIRPPRPHCPSPCHVSPHPTMCSGPSTSPATHSFPPIQITSLSSPQGPNAKFLASVKLDCSLPEPGVGLSVQKLETELAAIRINPCSLKGTSSKLHSPCFGSISLPLQPGAGAAIPENDPSQASRKNQWGIMIIADHTEESHQLSAPDRVAGRMDLKLNGDVAPPSQMTHVTDNISESRRQEAVIHSSLIDAFDQLPEVKAVECCEGTGTPSPNVEIISSLIDVSGCEICAMGLFLRLFPEMLPVDGDPTGSSEVGFSIEACNVGLDAATLSVGVHDADTPPGPLATLFDHHISGPCAEFLLMLGVGRDCRMASSGSQLKGAGSCGRPFCWVVASSQ</sequence>
<dbReference type="Proteomes" id="UP001279734">
    <property type="component" value="Unassembled WGS sequence"/>
</dbReference>
<evidence type="ECO:0000313" key="2">
    <source>
        <dbReference type="Proteomes" id="UP001279734"/>
    </source>
</evidence>
<evidence type="ECO:0000313" key="1">
    <source>
        <dbReference type="EMBL" id="GMH02026.1"/>
    </source>
</evidence>
<comment type="caution">
    <text evidence="1">The sequence shown here is derived from an EMBL/GenBank/DDBJ whole genome shotgun (WGS) entry which is preliminary data.</text>
</comment>
<proteinExistence type="predicted"/>
<protein>
    <submittedName>
        <fullName evidence="1">Uncharacterized protein</fullName>
    </submittedName>
</protein>
<accession>A0AAD3XEK4</accession>
<organism evidence="1 2">
    <name type="scientific">Nepenthes gracilis</name>
    <name type="common">Slender pitcher plant</name>
    <dbReference type="NCBI Taxonomy" id="150966"/>
    <lineage>
        <taxon>Eukaryota</taxon>
        <taxon>Viridiplantae</taxon>
        <taxon>Streptophyta</taxon>
        <taxon>Embryophyta</taxon>
        <taxon>Tracheophyta</taxon>
        <taxon>Spermatophyta</taxon>
        <taxon>Magnoliopsida</taxon>
        <taxon>eudicotyledons</taxon>
        <taxon>Gunneridae</taxon>
        <taxon>Pentapetalae</taxon>
        <taxon>Caryophyllales</taxon>
        <taxon>Nepenthaceae</taxon>
        <taxon>Nepenthes</taxon>
    </lineage>
</organism>
<dbReference type="AlphaFoldDB" id="A0AAD3XEK4"/>
<reference evidence="1" key="1">
    <citation type="submission" date="2023-05" db="EMBL/GenBank/DDBJ databases">
        <title>Nepenthes gracilis genome sequencing.</title>
        <authorList>
            <person name="Fukushima K."/>
        </authorList>
    </citation>
    <scope>NUCLEOTIDE SEQUENCE</scope>
    <source>
        <strain evidence="1">SING2019-196</strain>
    </source>
</reference>